<dbReference type="Pfam" id="PF13391">
    <property type="entry name" value="HNH_2"/>
    <property type="match status" value="1"/>
</dbReference>
<feature type="domain" description="HNH nuclease" evidence="2">
    <location>
        <begin position="175"/>
        <end position="271"/>
    </location>
</feature>
<protein>
    <recommendedName>
        <fullName evidence="2">HNH nuclease domain-containing protein</fullName>
    </recommendedName>
</protein>
<dbReference type="Proteomes" id="UP000541154">
    <property type="component" value="Unassembled WGS sequence"/>
</dbReference>
<evidence type="ECO:0000313" key="4">
    <source>
        <dbReference type="Proteomes" id="UP000541154"/>
    </source>
</evidence>
<organism evidence="3 4">
    <name type="scientific">Petromyces alliaceus</name>
    <name type="common">Aspergillus alliaceus</name>
    <dbReference type="NCBI Taxonomy" id="209559"/>
    <lineage>
        <taxon>Eukaryota</taxon>
        <taxon>Fungi</taxon>
        <taxon>Dikarya</taxon>
        <taxon>Ascomycota</taxon>
        <taxon>Pezizomycotina</taxon>
        <taxon>Eurotiomycetes</taxon>
        <taxon>Eurotiomycetidae</taxon>
        <taxon>Eurotiales</taxon>
        <taxon>Aspergillaceae</taxon>
        <taxon>Aspergillus</taxon>
        <taxon>Aspergillus subgen. Circumdati</taxon>
    </lineage>
</organism>
<dbReference type="InterPro" id="IPR003615">
    <property type="entry name" value="HNH_nuc"/>
</dbReference>
<proteinExistence type="predicted"/>
<evidence type="ECO:0000256" key="1">
    <source>
        <dbReference type="SAM" id="MobiDB-lite"/>
    </source>
</evidence>
<comment type="caution">
    <text evidence="3">The sequence shown here is derived from an EMBL/GenBank/DDBJ whole genome shotgun (WGS) entry which is preliminary data.</text>
</comment>
<feature type="compositionally biased region" description="Polar residues" evidence="1">
    <location>
        <begin position="42"/>
        <end position="52"/>
    </location>
</feature>
<dbReference type="AlphaFoldDB" id="A0A8H6EAC7"/>
<name>A0A8H6EAC7_PETAA</name>
<sequence>MAPRLKRQRSASPSNSAPRRRSARLETKPASSSQRLQRDLSIMSTDTESSATWPSLAAAAKERLAKYQPEHRVHEHILQPSLDAFITWLPEGGRESVARDIVNATTDKDLYDVFHNLLTGLAVPMKARSKQQSVTESPHPRRQANVEAVAATLKQPETRDPAFRDLCLRRDHNCCVITSQMDTDYWEKLGCPDDINFGPTEGTHIIPFSYASWDKSSKPPNDSSSAWEVLWRCFPRVRQQGVYVETINNLSNGITLRDSVHTQFGKFSIALKPTNCDNIYEIKVFRRYPNLDRQQLPESGYIELKKADDAQDLDLPSPALLDCHYRLAEILNASGMAEVIERNFRKWEDLKGSAPNLLRADGGTDIGHFLRAGLWERVAG</sequence>
<reference evidence="3 4" key="1">
    <citation type="submission" date="2019-04" db="EMBL/GenBank/DDBJ databases">
        <title>Aspergillus burnettii sp. nov., novel species from soil in southeast Queensland.</title>
        <authorList>
            <person name="Gilchrist C.L.M."/>
            <person name="Pitt J.I."/>
            <person name="Lange L."/>
            <person name="Lacey H.J."/>
            <person name="Vuong D."/>
            <person name="Midgley D.J."/>
            <person name="Greenfield P."/>
            <person name="Bradbury M."/>
            <person name="Lacey E."/>
            <person name="Busk P.K."/>
            <person name="Pilgaard B."/>
            <person name="Chooi Y.H."/>
            <person name="Piggott A.M."/>
        </authorList>
    </citation>
    <scope>NUCLEOTIDE SEQUENCE [LARGE SCALE GENOMIC DNA]</scope>
    <source>
        <strain evidence="3 4">FRR 5400</strain>
    </source>
</reference>
<evidence type="ECO:0000259" key="2">
    <source>
        <dbReference type="Pfam" id="PF13391"/>
    </source>
</evidence>
<evidence type="ECO:0000313" key="3">
    <source>
        <dbReference type="EMBL" id="KAF5865276.1"/>
    </source>
</evidence>
<feature type="region of interest" description="Disordered" evidence="1">
    <location>
        <begin position="1"/>
        <end position="52"/>
    </location>
</feature>
<accession>A0A8H6EAC7</accession>
<dbReference type="EMBL" id="SPNV01000022">
    <property type="protein sequence ID" value="KAF5865276.1"/>
    <property type="molecule type" value="Genomic_DNA"/>
</dbReference>
<keyword evidence="4" id="KW-1185">Reference proteome</keyword>
<gene>
    <name evidence="3" type="ORF">ETB97_004859</name>
</gene>